<feature type="domain" description="C2H2-type" evidence="14">
    <location>
        <begin position="93"/>
        <end position="120"/>
    </location>
</feature>
<feature type="domain" description="C2H2-type" evidence="14">
    <location>
        <begin position="37"/>
        <end position="65"/>
    </location>
</feature>
<accession>A0A5N4CBV0</accession>
<feature type="domain" description="C2H2-type" evidence="14">
    <location>
        <begin position="665"/>
        <end position="692"/>
    </location>
</feature>
<dbReference type="AlphaFoldDB" id="A0A5N4CBV0"/>
<evidence type="ECO:0000256" key="8">
    <source>
        <dbReference type="ARBA" id="ARBA00023015"/>
    </source>
</evidence>
<dbReference type="GO" id="GO:0000981">
    <property type="term" value="F:DNA-binding transcription factor activity, RNA polymerase II-specific"/>
    <property type="evidence" value="ECO:0007669"/>
    <property type="project" value="TreeGrafter"/>
</dbReference>
<dbReference type="FunFam" id="3.30.160.60:FF:000573">
    <property type="entry name" value="Putative zinc finger protein 236"/>
    <property type="match status" value="1"/>
</dbReference>
<keyword evidence="16" id="KW-1185">Reference proteome</keyword>
<dbReference type="Proteomes" id="UP000299084">
    <property type="component" value="Unassembled WGS sequence"/>
</dbReference>
<dbReference type="PANTHER" id="PTHR24396:SF21">
    <property type="entry name" value="ZINC FINGER PROTEIN 236"/>
    <property type="match status" value="1"/>
</dbReference>
<keyword evidence="11" id="KW-0539">Nucleus</keyword>
<evidence type="ECO:0000256" key="4">
    <source>
        <dbReference type="ARBA" id="ARBA00022723"/>
    </source>
</evidence>
<evidence type="ECO:0000313" key="15">
    <source>
        <dbReference type="EMBL" id="KAB1256378.1"/>
    </source>
</evidence>
<keyword evidence="4" id="KW-0479">Metal-binding</keyword>
<comment type="caution">
    <text evidence="15">The sequence shown here is derived from an EMBL/GenBank/DDBJ whole genome shotgun (WGS) entry which is preliminary data.</text>
</comment>
<feature type="domain" description="C2H2-type" evidence="14">
    <location>
        <begin position="499"/>
        <end position="526"/>
    </location>
</feature>
<feature type="domain" description="C2H2-type" evidence="14">
    <location>
        <begin position="471"/>
        <end position="498"/>
    </location>
</feature>
<dbReference type="FunFam" id="3.30.160.60:FF:000301">
    <property type="entry name" value="Zinc finger protein 236"/>
    <property type="match status" value="1"/>
</dbReference>
<feature type="domain" description="C2H2-type" evidence="14">
    <location>
        <begin position="66"/>
        <end position="93"/>
    </location>
</feature>
<feature type="domain" description="C2H2-type" evidence="14">
    <location>
        <begin position="527"/>
        <end position="557"/>
    </location>
</feature>
<evidence type="ECO:0000256" key="10">
    <source>
        <dbReference type="ARBA" id="ARBA00023163"/>
    </source>
</evidence>
<feature type="domain" description="C2H2-type" evidence="14">
    <location>
        <begin position="693"/>
        <end position="720"/>
    </location>
</feature>
<dbReference type="SUPFAM" id="SSF57667">
    <property type="entry name" value="beta-beta-alpha zinc fingers"/>
    <property type="match status" value="9"/>
</dbReference>
<comment type="subcellular location">
    <subcellularLocation>
        <location evidence="2">Nucleus</location>
    </subcellularLocation>
</comment>
<evidence type="ECO:0000313" key="16">
    <source>
        <dbReference type="Proteomes" id="UP000299084"/>
    </source>
</evidence>
<feature type="domain" description="C2H2-type" evidence="14">
    <location>
        <begin position="197"/>
        <end position="224"/>
    </location>
</feature>
<dbReference type="PROSITE" id="PS50157">
    <property type="entry name" value="ZINC_FINGER_C2H2_2"/>
    <property type="match status" value="17"/>
</dbReference>
<feature type="domain" description="C2H2-type" evidence="14">
    <location>
        <begin position="749"/>
        <end position="771"/>
    </location>
</feature>
<dbReference type="GO" id="GO:0008270">
    <property type="term" value="F:zinc ion binding"/>
    <property type="evidence" value="ECO:0007669"/>
    <property type="project" value="UniProtKB-KW"/>
</dbReference>
<evidence type="ECO:0000256" key="7">
    <source>
        <dbReference type="ARBA" id="ARBA00022833"/>
    </source>
</evidence>
<evidence type="ECO:0000256" key="11">
    <source>
        <dbReference type="ARBA" id="ARBA00023242"/>
    </source>
</evidence>
<keyword evidence="6 12" id="KW-0863">Zinc-finger</keyword>
<comment type="function">
    <text evidence="1">May be involved in transcriptional regulation.</text>
</comment>
<feature type="signal peptide" evidence="13">
    <location>
        <begin position="1"/>
        <end position="21"/>
    </location>
</feature>
<dbReference type="PANTHER" id="PTHR24396">
    <property type="entry name" value="ZINC FINGER PROTEIN"/>
    <property type="match status" value="1"/>
</dbReference>
<feature type="chain" id="PRO_5024295898" evidence="13">
    <location>
        <begin position="22"/>
        <end position="806"/>
    </location>
</feature>
<reference evidence="15 16" key="1">
    <citation type="journal article" date="2019" name="Mol. Ecol. Resour.">
        <title>Improving Illumina assemblies with Hi-C and long reads: an example with the North African dromedary.</title>
        <authorList>
            <person name="Elbers J.P."/>
            <person name="Rogers M.F."/>
            <person name="Perelman P.L."/>
            <person name="Proskuryakova A.A."/>
            <person name="Serdyukova N.A."/>
            <person name="Johnson W.E."/>
            <person name="Horin P."/>
            <person name="Corander J."/>
            <person name="Murphy D."/>
            <person name="Burger P.A."/>
        </authorList>
    </citation>
    <scope>NUCLEOTIDE SEQUENCE [LARGE SCALE GENOMIC DNA]</scope>
    <source>
        <strain evidence="15">Drom800</strain>
        <tissue evidence="15">Blood</tissue>
    </source>
</reference>
<feature type="domain" description="C2H2-type" evidence="14">
    <location>
        <begin position="121"/>
        <end position="148"/>
    </location>
</feature>
<dbReference type="Pfam" id="PF13912">
    <property type="entry name" value="zf-C2H2_6"/>
    <property type="match status" value="1"/>
</dbReference>
<evidence type="ECO:0000256" key="5">
    <source>
        <dbReference type="ARBA" id="ARBA00022737"/>
    </source>
</evidence>
<keyword evidence="9" id="KW-0238">DNA-binding</keyword>
<keyword evidence="10" id="KW-0804">Transcription</keyword>
<comment type="similarity">
    <text evidence="3">Belongs to the krueppel C2H2-type zinc-finger protein family.</text>
</comment>
<evidence type="ECO:0000256" key="9">
    <source>
        <dbReference type="ARBA" id="ARBA00023125"/>
    </source>
</evidence>
<evidence type="ECO:0000256" key="1">
    <source>
        <dbReference type="ARBA" id="ARBA00003767"/>
    </source>
</evidence>
<keyword evidence="13" id="KW-0732">Signal</keyword>
<dbReference type="FunFam" id="3.30.160.60:FF:000385">
    <property type="entry name" value="Zinc finger protein 236 variant"/>
    <property type="match status" value="1"/>
</dbReference>
<dbReference type="FunFam" id="3.30.160.60:FF:000481">
    <property type="entry name" value="zinc finger protein 236"/>
    <property type="match status" value="1"/>
</dbReference>
<dbReference type="FunFam" id="3.30.160.60:FF:000308">
    <property type="entry name" value="zinc finger protein 236 isoform X1"/>
    <property type="match status" value="1"/>
</dbReference>
<organism evidence="15 16">
    <name type="scientific">Camelus dromedarius</name>
    <name type="common">Dromedary</name>
    <name type="synonym">Arabian camel</name>
    <dbReference type="NCBI Taxonomy" id="9838"/>
    <lineage>
        <taxon>Eukaryota</taxon>
        <taxon>Metazoa</taxon>
        <taxon>Chordata</taxon>
        <taxon>Craniata</taxon>
        <taxon>Vertebrata</taxon>
        <taxon>Euteleostomi</taxon>
        <taxon>Mammalia</taxon>
        <taxon>Eutheria</taxon>
        <taxon>Laurasiatheria</taxon>
        <taxon>Artiodactyla</taxon>
        <taxon>Tylopoda</taxon>
        <taxon>Camelidae</taxon>
        <taxon>Camelus</taxon>
    </lineage>
</organism>
<dbReference type="FunFam" id="3.30.160.60:FF:002170">
    <property type="entry name" value="Zinc finger protein 236"/>
    <property type="match status" value="1"/>
</dbReference>
<protein>
    <submittedName>
        <fullName evidence="15">Zinc finger protein 236</fullName>
    </submittedName>
</protein>
<dbReference type="FunFam" id="3.30.160.60:FF:000446">
    <property type="entry name" value="Zinc finger protein"/>
    <property type="match status" value="1"/>
</dbReference>
<feature type="domain" description="C2H2-type" evidence="14">
    <location>
        <begin position="253"/>
        <end position="281"/>
    </location>
</feature>
<dbReference type="FunFam" id="3.30.160.60:FF:000376">
    <property type="entry name" value="Zinc finger protein 236"/>
    <property type="match status" value="1"/>
</dbReference>
<evidence type="ECO:0000256" key="12">
    <source>
        <dbReference type="PROSITE-ProRule" id="PRU00042"/>
    </source>
</evidence>
<feature type="domain" description="C2H2-type" evidence="14">
    <location>
        <begin position="443"/>
        <end position="470"/>
    </location>
</feature>
<evidence type="ECO:0000259" key="14">
    <source>
        <dbReference type="PROSITE" id="PS50157"/>
    </source>
</evidence>
<dbReference type="GO" id="GO:0005634">
    <property type="term" value="C:nucleus"/>
    <property type="evidence" value="ECO:0007669"/>
    <property type="project" value="UniProtKB-SubCell"/>
</dbReference>
<feature type="domain" description="C2H2-type" evidence="14">
    <location>
        <begin position="225"/>
        <end position="252"/>
    </location>
</feature>
<dbReference type="FunFam" id="3.30.160.60:FF:001017">
    <property type="entry name" value="Zinc finger protein 236 variant"/>
    <property type="match status" value="1"/>
</dbReference>
<feature type="domain" description="C2H2-type" evidence="14">
    <location>
        <begin position="153"/>
        <end position="180"/>
    </location>
</feature>
<dbReference type="EMBL" id="JWIN03000030">
    <property type="protein sequence ID" value="KAB1256378.1"/>
    <property type="molecule type" value="Genomic_DNA"/>
</dbReference>
<proteinExistence type="inferred from homology"/>
<dbReference type="InterPro" id="IPR051643">
    <property type="entry name" value="Transcr_Reg_ZincFinger"/>
</dbReference>
<dbReference type="FunFam" id="3.30.160.60:FF:000264">
    <property type="entry name" value="Zinc finger protein 236"/>
    <property type="match status" value="1"/>
</dbReference>
<evidence type="ECO:0000256" key="2">
    <source>
        <dbReference type="ARBA" id="ARBA00004123"/>
    </source>
</evidence>
<dbReference type="PROSITE" id="PS00028">
    <property type="entry name" value="ZINC_FINGER_C2H2_1"/>
    <property type="match status" value="17"/>
</dbReference>
<feature type="domain" description="C2H2-type" evidence="14">
    <location>
        <begin position="721"/>
        <end position="748"/>
    </location>
</feature>
<evidence type="ECO:0000256" key="6">
    <source>
        <dbReference type="ARBA" id="ARBA00022771"/>
    </source>
</evidence>
<keyword evidence="8" id="KW-0805">Transcription regulation</keyword>
<dbReference type="FunFam" id="3.30.160.60:FF:000753">
    <property type="entry name" value="zinc finger protein 236 isoform X2"/>
    <property type="match status" value="1"/>
</dbReference>
<feature type="domain" description="C2H2-type" evidence="14">
    <location>
        <begin position="285"/>
        <end position="313"/>
    </location>
</feature>
<dbReference type="InterPro" id="IPR013087">
    <property type="entry name" value="Znf_C2H2_type"/>
</dbReference>
<evidence type="ECO:0000256" key="3">
    <source>
        <dbReference type="ARBA" id="ARBA00006991"/>
    </source>
</evidence>
<name>A0A5N4CBV0_CAMDR</name>
<evidence type="ECO:0000256" key="13">
    <source>
        <dbReference type="SAM" id="SignalP"/>
    </source>
</evidence>
<dbReference type="Gene3D" id="3.30.160.60">
    <property type="entry name" value="Classic Zinc Finger"/>
    <property type="match status" value="14"/>
</dbReference>
<dbReference type="FunFam" id="3.30.160.60:FF:000226">
    <property type="entry name" value="Zinc finger protein 236 variant"/>
    <property type="match status" value="1"/>
</dbReference>
<dbReference type="FunFam" id="3.30.160.60:FF:003384">
    <property type="entry name" value="Zinc finger protein 236"/>
    <property type="match status" value="1"/>
</dbReference>
<dbReference type="SMART" id="SM00355">
    <property type="entry name" value="ZnF_C2H2"/>
    <property type="match status" value="17"/>
</dbReference>
<keyword evidence="7" id="KW-0862">Zinc</keyword>
<keyword evidence="5" id="KW-0677">Repeat</keyword>
<gene>
    <name evidence="15" type="ORF">Cadr_000027516</name>
</gene>
<sequence>MGITTAIYCLYLCNFIDGVLTLNAENTNYAFQVPNFHKCEICLLSFPKESQFQRHMRDHERNDKPHRCDQCPQTFNVEFNLTLHKCTHNGEDPTCPVCNKKFSRVASLKAHVMLHEKEENLICAECGDEFALQSQLAVHMEEHRQELAGRRARTCKACGKDFETSSQLKEHMKTHYKIRVSGTRPYNRNIDRSGFTYSCPHCGKTFQKPSQLTRHIRIHTGERPFKCSECGKAFNQKGALQTHMIKHTGEKPHACAFCPAAFSQKGNLQSHVQRVHSEVKNGPTYNCTECSCVFKSLGSLNTHISKMHMGGPQSAAGAAEAAHVLTATLFQALPLQQTDVQVTSASSQQGSQAVTDVIQQLLELSEPGPGEASQPPQAGQQLSITVGISQDILQHSRASHLLAFAVQSIIAELTQSNRKRFVGYRVLLSSDGSIREENGVRWHVCPYCAKEFRKPSDLVRHIRIHTHEKPFKCPQCFRAFAVKSTLTAHIKTHTGIKAFKCQYCMKSFSTSGSLKVHIRLHTGVRPFACPHCDKKFRTSGHRKTHIASHFKHTELRKMRHQRKPAKVRVGKASVPVPDIPLQEPILITDVDSMPANAHIGRKCRNPLKIGSRAKKSNCDNRDFPIDSDLFLIFFWFIGLIQPIPRNQFFQSYFSNNFVNEADRPYKCFYCHRAYKKSCHLKQHIRSHTGEKPFKCSQCGRGFVSAGVLKAHVRTHSGLKSFKCLVCNGAFSTGGSLRRHMGIHSDLRPYMCPYCQKTFKTALNCKKHMKTHRCVGQAARPTVFTAPGAGREWFEEVLVFVSCIILA</sequence>
<dbReference type="GO" id="GO:0000978">
    <property type="term" value="F:RNA polymerase II cis-regulatory region sequence-specific DNA binding"/>
    <property type="evidence" value="ECO:0007669"/>
    <property type="project" value="TreeGrafter"/>
</dbReference>
<dbReference type="Pfam" id="PF00096">
    <property type="entry name" value="zf-C2H2"/>
    <property type="match status" value="11"/>
</dbReference>
<dbReference type="InterPro" id="IPR036236">
    <property type="entry name" value="Znf_C2H2_sf"/>
</dbReference>